<evidence type="ECO:0000256" key="1">
    <source>
        <dbReference type="ARBA" id="ARBA00004141"/>
    </source>
</evidence>
<feature type="transmembrane region" description="Helical" evidence="5">
    <location>
        <begin position="200"/>
        <end position="228"/>
    </location>
</feature>
<dbReference type="GO" id="GO:0016020">
    <property type="term" value="C:membrane"/>
    <property type="evidence" value="ECO:0007669"/>
    <property type="project" value="UniProtKB-SubCell"/>
</dbReference>
<dbReference type="Pfam" id="PF04893">
    <property type="entry name" value="Yip1"/>
    <property type="match status" value="1"/>
</dbReference>
<gene>
    <name evidence="7" type="ORF">C0184_07405</name>
</gene>
<name>A0A2J6X5T5_9CHLR</name>
<proteinExistence type="predicted"/>
<feature type="transmembrane region" description="Helical" evidence="5">
    <location>
        <begin position="170"/>
        <end position="188"/>
    </location>
</feature>
<evidence type="ECO:0000256" key="2">
    <source>
        <dbReference type="ARBA" id="ARBA00022692"/>
    </source>
</evidence>
<dbReference type="Proteomes" id="UP000243376">
    <property type="component" value="Unassembled WGS sequence"/>
</dbReference>
<keyword evidence="3 5" id="KW-1133">Transmembrane helix</keyword>
<comment type="subcellular location">
    <subcellularLocation>
        <location evidence="1">Membrane</location>
        <topology evidence="1">Multi-pass membrane protein</topology>
    </subcellularLocation>
</comment>
<evidence type="ECO:0000256" key="3">
    <source>
        <dbReference type="ARBA" id="ARBA00022989"/>
    </source>
</evidence>
<protein>
    <submittedName>
        <fullName evidence="7">YIP1 family protein</fullName>
    </submittedName>
</protein>
<organism evidence="7 8">
    <name type="scientific">Chloroflexus aggregans</name>
    <dbReference type="NCBI Taxonomy" id="152260"/>
    <lineage>
        <taxon>Bacteria</taxon>
        <taxon>Bacillati</taxon>
        <taxon>Chloroflexota</taxon>
        <taxon>Chloroflexia</taxon>
        <taxon>Chloroflexales</taxon>
        <taxon>Chloroflexineae</taxon>
        <taxon>Chloroflexaceae</taxon>
        <taxon>Chloroflexus</taxon>
    </lineage>
</organism>
<sequence length="233" mass="24726">MESLNYFLRLSTAGLLLDVESFRMQRDNPSTLRDGFVVVLLIGVLVGVASIIGNLLSMLAMPDPQAFLDVIKSHLERAAFVTELQRGNPGFSLDPVFDQLTSLVDILRWSGLIGAVMTPVVYLISWLVYGAVAHVAARMLGGEGSFAQTLGCTALASGANWLAVVQIVPFAQVAGTTLLGLIGCYLGLRAAHHLPAWRAFWATLIGPIFLGLLLIVLGCAALAVLIAVGQGGR</sequence>
<feature type="transmembrane region" description="Helical" evidence="5">
    <location>
        <begin position="36"/>
        <end position="60"/>
    </location>
</feature>
<evidence type="ECO:0000259" key="6">
    <source>
        <dbReference type="Pfam" id="PF04893"/>
    </source>
</evidence>
<evidence type="ECO:0000256" key="5">
    <source>
        <dbReference type="SAM" id="Phobius"/>
    </source>
</evidence>
<comment type="caution">
    <text evidence="7">The sequence shown here is derived from an EMBL/GenBank/DDBJ whole genome shotgun (WGS) entry which is preliminary data.</text>
</comment>
<evidence type="ECO:0000313" key="8">
    <source>
        <dbReference type="Proteomes" id="UP000243376"/>
    </source>
</evidence>
<reference evidence="7 8" key="1">
    <citation type="submission" date="2018-01" db="EMBL/GenBank/DDBJ databases">
        <title>Metagenomic assembled genomes from two thermal pools in the Uzon Caldera, Kamchatka, Russia.</title>
        <authorList>
            <person name="Wilkins L."/>
            <person name="Ettinger C."/>
        </authorList>
    </citation>
    <scope>NUCLEOTIDE SEQUENCE [LARGE SCALE GENOMIC DNA]</scope>
    <source>
        <strain evidence="7">ZAV-02</strain>
    </source>
</reference>
<feature type="transmembrane region" description="Helical" evidence="5">
    <location>
        <begin position="106"/>
        <end position="132"/>
    </location>
</feature>
<feature type="domain" description="Yip1" evidence="6">
    <location>
        <begin position="22"/>
        <end position="217"/>
    </location>
</feature>
<dbReference type="EMBL" id="PNIQ01000487">
    <property type="protein sequence ID" value="PMP82031.1"/>
    <property type="molecule type" value="Genomic_DNA"/>
</dbReference>
<keyword evidence="2 5" id="KW-0812">Transmembrane</keyword>
<dbReference type="AlphaFoldDB" id="A0A2J6X5T5"/>
<keyword evidence="4 5" id="KW-0472">Membrane</keyword>
<accession>A0A2J6X5T5</accession>
<evidence type="ECO:0000256" key="4">
    <source>
        <dbReference type="ARBA" id="ARBA00023136"/>
    </source>
</evidence>
<dbReference type="InterPro" id="IPR006977">
    <property type="entry name" value="Yip1_dom"/>
</dbReference>
<evidence type="ECO:0000313" key="7">
    <source>
        <dbReference type="EMBL" id="PMP82031.1"/>
    </source>
</evidence>